<dbReference type="Pfam" id="PF06202">
    <property type="entry name" value="GDE_C"/>
    <property type="match status" value="1"/>
</dbReference>
<keyword evidence="3" id="KW-1185">Reference proteome</keyword>
<protein>
    <submittedName>
        <fullName evidence="2">Alpha-1,4-glucan:maltose-1-phosphate maltosyltransferase</fullName>
        <ecNumber evidence="2">2.4.99.16</ecNumber>
    </submittedName>
</protein>
<dbReference type="InterPro" id="IPR012341">
    <property type="entry name" value="6hp_glycosidase-like_sf"/>
</dbReference>
<dbReference type="SUPFAM" id="SSF51445">
    <property type="entry name" value="(Trans)glycosidases"/>
    <property type="match status" value="1"/>
</dbReference>
<dbReference type="RefSeq" id="WP_085754528.1">
    <property type="nucleotide sequence ID" value="NZ_CP021023.1"/>
</dbReference>
<keyword evidence="2" id="KW-0808">Transferase</keyword>
<reference evidence="3" key="1">
    <citation type="submission" date="2017-04" db="EMBL/GenBank/DDBJ databases">
        <title>Comparative genomics and description of representatives of a novel lineage of planctomycetes thriving in anoxic sediments.</title>
        <authorList>
            <person name="Spring S."/>
            <person name="Bunk B."/>
            <person name="Sproer C."/>
        </authorList>
    </citation>
    <scope>NUCLEOTIDE SEQUENCE [LARGE SCALE GENOMIC DNA]</scope>
    <source>
        <strain evidence="3">ST-PulAB-D4</strain>
    </source>
</reference>
<dbReference type="InterPro" id="IPR006047">
    <property type="entry name" value="GH13_cat_dom"/>
</dbReference>
<dbReference type="Pfam" id="PF12439">
    <property type="entry name" value="GDE_N"/>
    <property type="match status" value="1"/>
</dbReference>
<dbReference type="GO" id="GO:0004135">
    <property type="term" value="F:amylo-alpha-1,6-glucosidase activity"/>
    <property type="evidence" value="ECO:0007669"/>
    <property type="project" value="InterPro"/>
</dbReference>
<evidence type="ECO:0000313" key="2">
    <source>
        <dbReference type="EMBL" id="ARN55800.1"/>
    </source>
</evidence>
<dbReference type="InterPro" id="IPR008928">
    <property type="entry name" value="6-hairpin_glycosidase_sf"/>
</dbReference>
<proteinExistence type="predicted"/>
<dbReference type="KEGG" id="pbp:STSP1_00166"/>
<dbReference type="Proteomes" id="UP000193334">
    <property type="component" value="Chromosome"/>
</dbReference>
<keyword evidence="2" id="KW-0328">Glycosyltransferase</keyword>
<dbReference type="SUPFAM" id="SSF48208">
    <property type="entry name" value="Six-hairpin glycosidases"/>
    <property type="match status" value="1"/>
</dbReference>
<dbReference type="InterPro" id="IPR032790">
    <property type="entry name" value="GDE_C"/>
</dbReference>
<accession>A0A1W6LJ28</accession>
<dbReference type="GO" id="GO:0005980">
    <property type="term" value="P:glycogen catabolic process"/>
    <property type="evidence" value="ECO:0007669"/>
    <property type="project" value="InterPro"/>
</dbReference>
<evidence type="ECO:0000313" key="3">
    <source>
        <dbReference type="Proteomes" id="UP000193334"/>
    </source>
</evidence>
<feature type="domain" description="Glycosyl hydrolase family 13 catalytic" evidence="1">
    <location>
        <begin position="131"/>
        <end position="482"/>
    </location>
</feature>
<dbReference type="SMART" id="SM00642">
    <property type="entry name" value="Aamy"/>
    <property type="match status" value="1"/>
</dbReference>
<sequence length="1409" mass="159878">MKIIQTPSPGTNLLKHEGDTVKFILKVPDHLKGQAYLRSNLFRGHQQRKQIIESVEKAKEVLGKDWHDIKMHHKGKGVYEVELALTETGCFSAKTLFISEGEIPQVYWPEGENTNIKVEPAFTFGGNTIYSVFPRLFGINKYKKQTVDEEQIKDLDGRGYTIIPPSGTFRDVIKELDHIIGDLGFKIIQLLPVHPIPTTFARMGRYGSPFASKDFFDVDHGSAEFDKTASPMNQFEELVDQIHLREGKVFLDLPANHTGWASQIQEHFPQWVKKKDTGEFVSPGAWGVEWADLCELDYSSSGLCRYMAEVFLFWCSKGVDGFRCDAGYMIPLDVWRYITARVREEYPHTIFLLEGLGGPLETTKALLTKGNLNWAYSELFQNYNREQIEGYAQFFLDTSLNLGTLVNFAETHDNNRLAGSGKNFSILRTLLCALLSDCGAYGITCGVEWLAEEKIDVHNCSCLNWDSEDNIKYTVKSAVRVITNHPCFQAGTRRRFIHSGSENSLALLRHAPGGEKLLILSNLDSGNESSVQWSWEDFSCKDDTLVNLLTESEKDFCMENHTAKVRLAPGEVLCLSRSKEYQNYCQQKKDAPEHTKQTAKARMMQIWQNLNEEADCSKVDFRRLGEDFIKNPQAAVNKLLRESGHSNKIVHWKAPEDSRRNVILPSEHLLFVTAESPFLAEIKSSGKVFERHYSIRCEEGKYIAAFNPMEETGSVEEFDFILRLFEDKPKQLKSKLVCPPEETPVKICLDKNYEDIRDRSDYAICSNEIGSMAQVRSRWGEIYSKYDAVFAANLSPEFPADRIASVVRCRVWLRYRDYSTPIEASCQRIFTTDMNNRVLWEFQAPVGMGKMVPFKIILDFSETSNSAVLRFSRPKADDSGLCLEDSEQVRVIVRPDVDARLCHMVTKAYKGPERDYEKMKNHTKRELIFSHSQNYRLSVEAERGSFTPQSEWKYMHNLPVEEHRGLESTTDLFSPGYFSFNLAGGEHSGLSIAVNEENPKAFSEVREPETGQKYKIQKLLKTALKRYIVRRGEFRTVLAGFPWFLDWGRDTLIALRGFIAAGFYEQSRKIILQFAKFEEGGTLPNMIRAEDVSNRDTSDAPLWLFAAVKEYISYCSKDILNEKVDGRTLLEVLESIAENYQRGTDNGIKMDEQSGLIFSPSHFTWMDTNYPAGTPREGYPVEIQALWEAALRFLSQTKSKNPSRWAELAEKVRENISLLYENKNGLSDCLHCSPGTPANEAEPDDHCRCNQLFAITLGAISNKKLAEKILQNCQRLLVPGGIRSLADEPVEYELEIRDGSGQPLNDSFYPYKGVYGGDEDTSRKPAYHNGTAWGWVLPSYCEGLAMVHGTSGISTAKAVINAAFQTIQNGCIGHLPEILDGNAPHNQRGCKAQGWSVSEFYRLAKTLEI</sequence>
<dbReference type="InterPro" id="IPR017853">
    <property type="entry name" value="GH"/>
</dbReference>
<dbReference type="EMBL" id="CP021023">
    <property type="protein sequence ID" value="ARN55800.1"/>
    <property type="molecule type" value="Genomic_DNA"/>
</dbReference>
<name>A0A1W6LJ28_9BACT</name>
<dbReference type="InterPro" id="IPR024742">
    <property type="entry name" value="Glycogen_debranch_N"/>
</dbReference>
<gene>
    <name evidence="2" type="primary">glgE</name>
    <name evidence="2" type="ORF">STSP1_00166</name>
</gene>
<dbReference type="PANTHER" id="PTHR10569">
    <property type="entry name" value="GLYCOGEN DEBRANCHING ENZYME"/>
    <property type="match status" value="1"/>
</dbReference>
<dbReference type="STRING" id="1941349.STSP1_00166"/>
<evidence type="ECO:0000259" key="1">
    <source>
        <dbReference type="SMART" id="SM00642"/>
    </source>
</evidence>
<dbReference type="Pfam" id="PF00128">
    <property type="entry name" value="Alpha-amylase"/>
    <property type="match status" value="1"/>
</dbReference>
<dbReference type="InterPro" id="IPR010401">
    <property type="entry name" value="AGL/Gdb1"/>
</dbReference>
<dbReference type="GO" id="GO:0004134">
    <property type="term" value="F:4-alpha-glucanotransferase activity"/>
    <property type="evidence" value="ECO:0007669"/>
    <property type="project" value="InterPro"/>
</dbReference>
<dbReference type="Gene3D" id="3.20.20.80">
    <property type="entry name" value="Glycosidases"/>
    <property type="match status" value="1"/>
</dbReference>
<dbReference type="PANTHER" id="PTHR10569:SF2">
    <property type="entry name" value="GLYCOGEN DEBRANCHING ENZYME"/>
    <property type="match status" value="1"/>
</dbReference>
<dbReference type="Gene3D" id="1.50.10.10">
    <property type="match status" value="1"/>
</dbReference>
<dbReference type="EC" id="2.4.99.16" evidence="2"/>
<organism evidence="2 3">
    <name type="scientific">Sedimentisphaera salicampi</name>
    <dbReference type="NCBI Taxonomy" id="1941349"/>
    <lineage>
        <taxon>Bacteria</taxon>
        <taxon>Pseudomonadati</taxon>
        <taxon>Planctomycetota</taxon>
        <taxon>Phycisphaerae</taxon>
        <taxon>Sedimentisphaerales</taxon>
        <taxon>Sedimentisphaeraceae</taxon>
        <taxon>Sedimentisphaera</taxon>
    </lineage>
</organism>